<organism evidence="1">
    <name type="scientific">marine metagenome</name>
    <dbReference type="NCBI Taxonomy" id="408172"/>
    <lineage>
        <taxon>unclassified sequences</taxon>
        <taxon>metagenomes</taxon>
        <taxon>ecological metagenomes</taxon>
    </lineage>
</organism>
<dbReference type="EMBL" id="UINC01006306">
    <property type="protein sequence ID" value="SVA26747.1"/>
    <property type="molecule type" value="Genomic_DNA"/>
</dbReference>
<dbReference type="Gene3D" id="3.40.50.300">
    <property type="entry name" value="P-loop containing nucleotide triphosphate hydrolases"/>
    <property type="match status" value="1"/>
</dbReference>
<gene>
    <name evidence="1" type="ORF">METZ01_LOCUS79601</name>
</gene>
<dbReference type="SUPFAM" id="SSF52540">
    <property type="entry name" value="P-loop containing nucleoside triphosphate hydrolases"/>
    <property type="match status" value="1"/>
</dbReference>
<proteinExistence type="predicted"/>
<protein>
    <recommendedName>
        <fullName evidence="2">ATPase</fullName>
    </recommendedName>
</protein>
<dbReference type="InterPro" id="IPR027417">
    <property type="entry name" value="P-loop_NTPase"/>
</dbReference>
<dbReference type="AlphaFoldDB" id="A0A381UHB6"/>
<accession>A0A381UHB6</accession>
<name>A0A381UHB6_9ZZZZ</name>
<feature type="non-terminal residue" evidence="1">
    <location>
        <position position="1"/>
    </location>
</feature>
<sequence length="283" mass="31908">VVQIKGHMSPTAFKAWSSKAITLLGMSGSGKTTLASKLPRDTWFHYSGDYRIGTRYLDEPILDNIKREAMKVPFLADLLRSDSMYICHNITINNLTPIASFLGMIGDPELGGLSVAEFKRRQALHRSAEIVAMYDVRDFIQKSSQTYGYPNFINDAGGSLCELDEPDVIRQLAEDTLILYLKPSEALLNQIIERSLMAPKPMYYQESFLDQVLPLYLAENSLDGPEQIDPGEYFRWMFPLLVEHRLPLYEAIAQEYGVVVEADRVDDIKGEDDFLELVATGLG</sequence>
<evidence type="ECO:0000313" key="1">
    <source>
        <dbReference type="EMBL" id="SVA26747.1"/>
    </source>
</evidence>
<evidence type="ECO:0008006" key="2">
    <source>
        <dbReference type="Google" id="ProtNLM"/>
    </source>
</evidence>
<reference evidence="1" key="1">
    <citation type="submission" date="2018-05" db="EMBL/GenBank/DDBJ databases">
        <authorList>
            <person name="Lanie J.A."/>
            <person name="Ng W.-L."/>
            <person name="Kazmierczak K.M."/>
            <person name="Andrzejewski T.M."/>
            <person name="Davidsen T.M."/>
            <person name="Wayne K.J."/>
            <person name="Tettelin H."/>
            <person name="Glass J.I."/>
            <person name="Rusch D."/>
            <person name="Podicherti R."/>
            <person name="Tsui H.-C.T."/>
            <person name="Winkler M.E."/>
        </authorList>
    </citation>
    <scope>NUCLEOTIDE SEQUENCE</scope>
</reference>